<dbReference type="Proteomes" id="UP001230005">
    <property type="component" value="Unassembled WGS sequence"/>
</dbReference>
<keyword evidence="1" id="KW-0812">Transmembrane</keyword>
<reference evidence="2 3" key="1">
    <citation type="submission" date="2023-07" db="EMBL/GenBank/DDBJ databases">
        <title>Genomic Encyclopedia of Type Strains, Phase IV (KMG-IV): sequencing the most valuable type-strain genomes for metagenomic binning, comparative biology and taxonomic classification.</title>
        <authorList>
            <person name="Goeker M."/>
        </authorList>
    </citation>
    <scope>NUCLEOTIDE SEQUENCE [LARGE SCALE GENOMIC DNA]</scope>
    <source>
        <strain evidence="2 3">DSM 9768</strain>
    </source>
</reference>
<gene>
    <name evidence="2" type="ORF">J2S74_002872</name>
</gene>
<dbReference type="RefSeq" id="WP_307326420.1">
    <property type="nucleotide sequence ID" value="NZ_JAUSUG010000011.1"/>
</dbReference>
<accession>A0ABT9ZZG1</accession>
<evidence type="ECO:0000313" key="3">
    <source>
        <dbReference type="Proteomes" id="UP001230005"/>
    </source>
</evidence>
<name>A0ABT9ZZG1_9BACI</name>
<keyword evidence="3" id="KW-1185">Reference proteome</keyword>
<dbReference type="EMBL" id="JAUSUG010000011">
    <property type="protein sequence ID" value="MDQ0255490.1"/>
    <property type="molecule type" value="Genomic_DNA"/>
</dbReference>
<keyword evidence="1" id="KW-1133">Transmembrane helix</keyword>
<organism evidence="2 3">
    <name type="scientific">Evansella vedderi</name>
    <dbReference type="NCBI Taxonomy" id="38282"/>
    <lineage>
        <taxon>Bacteria</taxon>
        <taxon>Bacillati</taxon>
        <taxon>Bacillota</taxon>
        <taxon>Bacilli</taxon>
        <taxon>Bacillales</taxon>
        <taxon>Bacillaceae</taxon>
        <taxon>Evansella</taxon>
    </lineage>
</organism>
<proteinExistence type="predicted"/>
<sequence>MKPYLKITLGILMAAVVIGFIVFWDLYLKDGITSEEVVIVRPHVQIEAKEAIQREHLMIESRHRSSLVDGAVLADQIDEIVGYDAAVLLVGNSILSTSHIDFDDIVPNPEEGEAIRPIPDEWVYAKPGSLRRKDRIDIYVIQAIDTHNINFQEEMARASREIADDEHQRSDDVKLQIEPILTNIPVIYAKDSSNREVVGQTRGDSRLDASGRISDLEVNLNREEFKILMDHINKGYKLYITYN</sequence>
<evidence type="ECO:0000256" key="1">
    <source>
        <dbReference type="SAM" id="Phobius"/>
    </source>
</evidence>
<evidence type="ECO:0008006" key="4">
    <source>
        <dbReference type="Google" id="ProtNLM"/>
    </source>
</evidence>
<comment type="caution">
    <text evidence="2">The sequence shown here is derived from an EMBL/GenBank/DDBJ whole genome shotgun (WGS) entry which is preliminary data.</text>
</comment>
<protein>
    <recommendedName>
        <fullName evidence="4">SAF domain-containing protein</fullName>
    </recommendedName>
</protein>
<keyword evidence="1" id="KW-0472">Membrane</keyword>
<evidence type="ECO:0000313" key="2">
    <source>
        <dbReference type="EMBL" id="MDQ0255490.1"/>
    </source>
</evidence>
<feature type="transmembrane region" description="Helical" evidence="1">
    <location>
        <begin position="7"/>
        <end position="27"/>
    </location>
</feature>